<comment type="caution">
    <text evidence="5">The sequence shown here is derived from an EMBL/GenBank/DDBJ whole genome shotgun (WGS) entry which is preliminary data.</text>
</comment>
<evidence type="ECO:0000256" key="3">
    <source>
        <dbReference type="ARBA" id="ARBA00043265"/>
    </source>
</evidence>
<feature type="non-terminal residue" evidence="5">
    <location>
        <position position="1"/>
    </location>
</feature>
<dbReference type="InterPro" id="IPR036179">
    <property type="entry name" value="Ig-like_dom_sf"/>
</dbReference>
<reference evidence="5 6" key="1">
    <citation type="submission" date="2019-09" db="EMBL/GenBank/DDBJ databases">
        <title>Bird 10,000 Genomes (B10K) Project - Family phase.</title>
        <authorList>
            <person name="Zhang G."/>
        </authorList>
    </citation>
    <scope>NUCLEOTIDE SEQUENCE [LARGE SCALE GENOMIC DNA]</scope>
    <source>
        <strain evidence="5">B10K-DU-002-46</strain>
        <tissue evidence="5">Muscle</tissue>
    </source>
</reference>
<evidence type="ECO:0000313" key="5">
    <source>
        <dbReference type="EMBL" id="NXP26908.1"/>
    </source>
</evidence>
<gene>
    <name evidence="5" type="primary">Ighv320_1</name>
    <name evidence="5" type="ORF">SCYSUP_R02855</name>
</gene>
<dbReference type="PANTHER" id="PTHR23266">
    <property type="entry name" value="IMMUNOGLOBULIN HEAVY CHAIN"/>
    <property type="match status" value="1"/>
</dbReference>
<dbReference type="Pfam" id="PF07686">
    <property type="entry name" value="V-set"/>
    <property type="match status" value="1"/>
</dbReference>
<dbReference type="GO" id="GO:0019814">
    <property type="term" value="C:immunoglobulin complex"/>
    <property type="evidence" value="ECO:0007669"/>
    <property type="project" value="UniProtKB-KW"/>
</dbReference>
<evidence type="ECO:0000259" key="4">
    <source>
        <dbReference type="PROSITE" id="PS50835"/>
    </source>
</evidence>
<dbReference type="InterPro" id="IPR050199">
    <property type="entry name" value="IgHV"/>
</dbReference>
<keyword evidence="1" id="KW-0391">Immunity</keyword>
<evidence type="ECO:0000256" key="1">
    <source>
        <dbReference type="ARBA" id="ARBA00022859"/>
    </source>
</evidence>
<dbReference type="GO" id="GO:0005576">
    <property type="term" value="C:extracellular region"/>
    <property type="evidence" value="ECO:0007669"/>
    <property type="project" value="UniProtKB-ARBA"/>
</dbReference>
<dbReference type="PROSITE" id="PS50835">
    <property type="entry name" value="IG_LIKE"/>
    <property type="match status" value="1"/>
</dbReference>
<dbReference type="EMBL" id="VXBX01007734">
    <property type="protein sequence ID" value="NXP26908.1"/>
    <property type="molecule type" value="Genomic_DNA"/>
</dbReference>
<dbReference type="InterPro" id="IPR013783">
    <property type="entry name" value="Ig-like_fold"/>
</dbReference>
<dbReference type="SMART" id="SM00406">
    <property type="entry name" value="IGv"/>
    <property type="match status" value="1"/>
</dbReference>
<feature type="domain" description="Ig-like" evidence="4">
    <location>
        <begin position="1"/>
        <end position="95"/>
    </location>
</feature>
<sequence>QSGGSLKAPGGSLRLLCRGTGFDFGNFGMGWMRQSPGKGLEYVAGIDNDGYTNYAPSVRGRFTITRANGQSSVTLQMNNLRDGDSATYFCAKSAG</sequence>
<evidence type="ECO:0000313" key="6">
    <source>
        <dbReference type="Proteomes" id="UP000580825"/>
    </source>
</evidence>
<feature type="non-terminal residue" evidence="5">
    <location>
        <position position="95"/>
    </location>
</feature>
<organism evidence="5 6">
    <name type="scientific">Scytalopus superciliaris</name>
    <dbReference type="NCBI Taxonomy" id="312124"/>
    <lineage>
        <taxon>Eukaryota</taxon>
        <taxon>Metazoa</taxon>
        <taxon>Chordata</taxon>
        <taxon>Craniata</taxon>
        <taxon>Vertebrata</taxon>
        <taxon>Euteleostomi</taxon>
        <taxon>Archelosauria</taxon>
        <taxon>Archosauria</taxon>
        <taxon>Dinosauria</taxon>
        <taxon>Saurischia</taxon>
        <taxon>Theropoda</taxon>
        <taxon>Coelurosauria</taxon>
        <taxon>Aves</taxon>
        <taxon>Neognathae</taxon>
        <taxon>Neoaves</taxon>
        <taxon>Telluraves</taxon>
        <taxon>Australaves</taxon>
        <taxon>Passeriformes</taxon>
        <taxon>Rhinocryptidae</taxon>
        <taxon>Scytalopus</taxon>
    </lineage>
</organism>
<dbReference type="Proteomes" id="UP000580825">
    <property type="component" value="Unassembled WGS sequence"/>
</dbReference>
<keyword evidence="3" id="KW-1280">Immunoglobulin</keyword>
<keyword evidence="2" id="KW-1064">Adaptive immunity</keyword>
<dbReference type="GO" id="GO:0002250">
    <property type="term" value="P:adaptive immune response"/>
    <property type="evidence" value="ECO:0007669"/>
    <property type="project" value="UniProtKB-KW"/>
</dbReference>
<keyword evidence="6" id="KW-1185">Reference proteome</keyword>
<accession>A0A7L1Z0C8</accession>
<dbReference type="InterPro" id="IPR013106">
    <property type="entry name" value="Ig_V-set"/>
</dbReference>
<proteinExistence type="predicted"/>
<dbReference type="AlphaFoldDB" id="A0A7L1Z0C8"/>
<name>A0A7L1Z0C8_9PASS</name>
<dbReference type="InterPro" id="IPR007110">
    <property type="entry name" value="Ig-like_dom"/>
</dbReference>
<protein>
    <submittedName>
        <fullName evidence="5">HV320 protein</fullName>
    </submittedName>
</protein>
<evidence type="ECO:0000256" key="2">
    <source>
        <dbReference type="ARBA" id="ARBA00023130"/>
    </source>
</evidence>
<dbReference type="Gene3D" id="2.60.40.10">
    <property type="entry name" value="Immunoglobulins"/>
    <property type="match status" value="1"/>
</dbReference>
<dbReference type="SUPFAM" id="SSF48726">
    <property type="entry name" value="Immunoglobulin"/>
    <property type="match status" value="1"/>
</dbReference>